<evidence type="ECO:0000256" key="2">
    <source>
        <dbReference type="ARBA" id="ARBA00022946"/>
    </source>
</evidence>
<evidence type="ECO:0000313" key="9">
    <source>
        <dbReference type="Proteomes" id="UP000032180"/>
    </source>
</evidence>
<evidence type="ECO:0000256" key="7">
    <source>
        <dbReference type="ARBA" id="ARBA00035179"/>
    </source>
</evidence>
<reference evidence="9" key="2">
    <citation type="submission" date="2013-12" db="EMBL/GenBank/DDBJ databases">
        <authorList>
            <person name="Yu Y."/>
            <person name="Lee S."/>
            <person name="de Baynast K."/>
            <person name="Wissotski M."/>
            <person name="Liu L."/>
            <person name="Talag J."/>
            <person name="Goicoechea J."/>
            <person name="Angelova A."/>
            <person name="Jetty R."/>
            <person name="Kudrna D."/>
            <person name="Golser W."/>
            <person name="Rivera L."/>
            <person name="Zhang J."/>
            <person name="Wing R."/>
        </authorList>
    </citation>
    <scope>NUCLEOTIDE SEQUENCE</scope>
</reference>
<evidence type="ECO:0000256" key="4">
    <source>
        <dbReference type="ARBA" id="ARBA00023128"/>
    </source>
</evidence>
<organism evidence="8 9">
    <name type="scientific">Leersia perrieri</name>
    <dbReference type="NCBI Taxonomy" id="77586"/>
    <lineage>
        <taxon>Eukaryota</taxon>
        <taxon>Viridiplantae</taxon>
        <taxon>Streptophyta</taxon>
        <taxon>Embryophyta</taxon>
        <taxon>Tracheophyta</taxon>
        <taxon>Spermatophyta</taxon>
        <taxon>Magnoliopsida</taxon>
        <taxon>Liliopsida</taxon>
        <taxon>Poales</taxon>
        <taxon>Poaceae</taxon>
        <taxon>BOP clade</taxon>
        <taxon>Oryzoideae</taxon>
        <taxon>Oryzeae</taxon>
        <taxon>Oryzinae</taxon>
        <taxon>Leersia</taxon>
    </lineage>
</organism>
<keyword evidence="4" id="KW-0496">Mitochondrion</keyword>
<keyword evidence="3" id="KW-0689">Ribosomal protein</keyword>
<dbReference type="EnsemblPlants" id="LPERR08G14630.1">
    <property type="protein sequence ID" value="LPERR08G14630.1"/>
    <property type="gene ID" value="LPERR08G14630"/>
</dbReference>
<reference evidence="8 9" key="1">
    <citation type="submission" date="2012-08" db="EMBL/GenBank/DDBJ databases">
        <title>Oryza genome evolution.</title>
        <authorList>
            <person name="Wing R.A."/>
        </authorList>
    </citation>
    <scope>NUCLEOTIDE SEQUENCE</scope>
</reference>
<name>A0A0D9X8S2_9ORYZ</name>
<dbReference type="Gramene" id="LPERR08G14630.1">
    <property type="protein sequence ID" value="LPERR08G14630.1"/>
    <property type="gene ID" value="LPERR08G14630"/>
</dbReference>
<evidence type="ECO:0000256" key="5">
    <source>
        <dbReference type="ARBA" id="ARBA00023274"/>
    </source>
</evidence>
<dbReference type="HOGENOM" id="CLU_2907339_0_0_1"/>
<keyword evidence="5" id="KW-0687">Ribonucleoprotein</keyword>
<evidence type="ECO:0000313" key="8">
    <source>
        <dbReference type="EnsemblPlants" id="LPERR08G14630.1"/>
    </source>
</evidence>
<reference evidence="8" key="3">
    <citation type="submission" date="2015-04" db="UniProtKB">
        <authorList>
            <consortium name="EnsemblPlants"/>
        </authorList>
    </citation>
    <scope>IDENTIFICATION</scope>
</reference>
<evidence type="ECO:0000256" key="3">
    <source>
        <dbReference type="ARBA" id="ARBA00022980"/>
    </source>
</evidence>
<protein>
    <recommendedName>
        <fullName evidence="7">Large ribosomal subunit protein mL54</fullName>
    </recommendedName>
</protein>
<keyword evidence="2" id="KW-0809">Transit peptide</keyword>
<proteinExistence type="inferred from homology"/>
<keyword evidence="9" id="KW-1185">Reference proteome</keyword>
<accession>A0A0D9X8S2</accession>
<dbReference type="Pfam" id="PF08561">
    <property type="entry name" value="Ribosomal_L37"/>
    <property type="match status" value="1"/>
</dbReference>
<comment type="similarity">
    <text evidence="6">Belongs to the mitochondrion-specific ribosomal protein mL54 family.</text>
</comment>
<dbReference type="GO" id="GO:0003735">
    <property type="term" value="F:structural constituent of ribosome"/>
    <property type="evidence" value="ECO:0007669"/>
    <property type="project" value="TreeGrafter"/>
</dbReference>
<evidence type="ECO:0000256" key="1">
    <source>
        <dbReference type="ARBA" id="ARBA00004173"/>
    </source>
</evidence>
<dbReference type="Proteomes" id="UP000032180">
    <property type="component" value="Chromosome 8"/>
</dbReference>
<dbReference type="eggNOG" id="KOG3435">
    <property type="taxonomic scope" value="Eukaryota"/>
</dbReference>
<dbReference type="PANTHER" id="PTHR28595">
    <property type="entry name" value="39S RIBOSOMAL PROTEIN L54, MITOCHONDRIAL"/>
    <property type="match status" value="1"/>
</dbReference>
<comment type="subcellular location">
    <subcellularLocation>
        <location evidence="1">Mitochondrion</location>
    </subcellularLocation>
</comment>
<dbReference type="InterPro" id="IPR013870">
    <property type="entry name" value="Ribosomal_mL54"/>
</dbReference>
<dbReference type="AlphaFoldDB" id="A0A0D9X8S2"/>
<evidence type="ECO:0000256" key="6">
    <source>
        <dbReference type="ARBA" id="ARBA00033752"/>
    </source>
</evidence>
<dbReference type="GO" id="GO:0005762">
    <property type="term" value="C:mitochondrial large ribosomal subunit"/>
    <property type="evidence" value="ECO:0007669"/>
    <property type="project" value="TreeGrafter"/>
</dbReference>
<sequence>MFGANILKEVVVGLWHVLDKRPILSELRRKDAKTLPCEDLKRFVKVVNRARIKEHNNFTAKN</sequence>
<dbReference type="PANTHER" id="PTHR28595:SF1">
    <property type="entry name" value="LARGE RIBOSOMAL SUBUNIT PROTEIN ML54"/>
    <property type="match status" value="1"/>
</dbReference>
<dbReference type="STRING" id="77586.A0A0D9X8S2"/>